<gene>
    <name evidence="2" type="ORF">BCT54_08805</name>
</gene>
<comment type="caution">
    <text evidence="2">The sequence shown here is derived from an EMBL/GenBank/DDBJ whole genome shotgun (WGS) entry which is preliminary data.</text>
</comment>
<dbReference type="InterPro" id="IPR011646">
    <property type="entry name" value="KAP_P-loop"/>
</dbReference>
<evidence type="ECO:0000259" key="1">
    <source>
        <dbReference type="Pfam" id="PF07693"/>
    </source>
</evidence>
<organism evidence="2 3">
    <name type="scientific">Vibrio splendidus</name>
    <dbReference type="NCBI Taxonomy" id="29497"/>
    <lineage>
        <taxon>Bacteria</taxon>
        <taxon>Pseudomonadati</taxon>
        <taxon>Pseudomonadota</taxon>
        <taxon>Gammaproteobacteria</taxon>
        <taxon>Vibrionales</taxon>
        <taxon>Vibrionaceae</taxon>
        <taxon>Vibrio</taxon>
    </lineage>
</organism>
<reference evidence="3" key="1">
    <citation type="submission" date="2016-07" db="EMBL/GenBank/DDBJ databases">
        <title>Nontailed viruses are major unrecognized killers of bacteria in the ocean.</title>
        <authorList>
            <person name="Kauffman K."/>
            <person name="Hussain F."/>
            <person name="Yang J."/>
            <person name="Arevalo P."/>
            <person name="Brown J."/>
            <person name="Cutler M."/>
            <person name="Kelly L."/>
            <person name="Polz M.F."/>
        </authorList>
    </citation>
    <scope>NUCLEOTIDE SEQUENCE [LARGE SCALE GENOMIC DNA]</scope>
    <source>
        <strain evidence="3">10N.261.48.B5</strain>
    </source>
</reference>
<dbReference type="InterPro" id="IPR027417">
    <property type="entry name" value="P-loop_NTPase"/>
</dbReference>
<dbReference type="Proteomes" id="UP000235533">
    <property type="component" value="Unassembled WGS sequence"/>
</dbReference>
<evidence type="ECO:0000313" key="3">
    <source>
        <dbReference type="Proteomes" id="UP000235533"/>
    </source>
</evidence>
<name>A0A2N7JLI6_VIBSP</name>
<dbReference type="SUPFAM" id="SSF52540">
    <property type="entry name" value="P-loop containing nucleoside triphosphate hydrolases"/>
    <property type="match status" value="1"/>
</dbReference>
<sequence>MLSKVIKLLFSEPKYKNWLQEANFENCKLKRKEFGEFLASYLVGENDGFVLNLNGAWGTGKTEFCKRLYSHLITQNHPTIYINSWESDFSKEPLTVVSSELLRQMEKLHSDIIGLDETTKIKEVLGKTLKSLAVGIAGGVSYKLIGESSAGTAVMQQLVGQDADPKTFIDNLASNYSEQVDSIALIRESLTDLAVALENDISATLPVVVIVDELDRCRPSYAIEMLEVIKHFFTTEKFVFIVATDTQQLCQSIKNIYGNDFDSNQYLKRFIDRSATLPLPDISEYIKTIEFDCSGFDVLSVYPIVTGNLQNNIIMVLSALSNAFDLKVRDVDQLLNKVLSCLRAAVSYKNTSNKDQAINLPVLICGLIEYEKNLSSYSDRTSRRESRPKLVNEQVAFDENISISLLLNICLYGITEQEELVHSHMGESLHYALPRGSLMSGDNWETEGVNVSARHICNRISNINSQAFTGQNNMKIWMWPDYKKVIELAGYLD</sequence>
<dbReference type="Pfam" id="PF07693">
    <property type="entry name" value="KAP_NTPase"/>
    <property type="match status" value="1"/>
</dbReference>
<protein>
    <recommendedName>
        <fullName evidence="1">KAP NTPase domain-containing protein</fullName>
    </recommendedName>
</protein>
<dbReference type="Gene3D" id="3.40.50.300">
    <property type="entry name" value="P-loop containing nucleotide triphosphate hydrolases"/>
    <property type="match status" value="1"/>
</dbReference>
<evidence type="ECO:0000313" key="2">
    <source>
        <dbReference type="EMBL" id="PMM42158.1"/>
    </source>
</evidence>
<accession>A0A2N7JLI6</accession>
<feature type="domain" description="KAP NTPase" evidence="1">
    <location>
        <begin position="36"/>
        <end position="285"/>
    </location>
</feature>
<dbReference type="AlphaFoldDB" id="A0A2N7JLI6"/>
<dbReference type="EMBL" id="MCZF01000276">
    <property type="protein sequence ID" value="PMM42158.1"/>
    <property type="molecule type" value="Genomic_DNA"/>
</dbReference>
<proteinExistence type="predicted"/>